<feature type="transmembrane region" description="Helical" evidence="2">
    <location>
        <begin position="456"/>
        <end position="475"/>
    </location>
</feature>
<gene>
    <name evidence="3" type="ORF">Cvel_17901.t1.CR2</name>
</gene>
<sequence length="708" mass="79219">MHLGFELDVPQKSRNEAYDSIRQFLEYVESVVGVKPDGPGHITIRFACDPAIEYRGGKHGEYCDHRMIKFIDQPPREKGPLGLVEGRIHHSRTHIAALMAELEKMWGPLPKSMWAHVARGASITRNAMFSKAIGMTPYEKATGKKPDRRLMVGDPSILKIIESGIELPGSLVMWLYPLNSHTAVVVKKNPHTGVWKTLDTHPVCVKPLQSGSVKLWSPAGEREKARLLSPPSHPMMERIDIEGENGEGVHAGAEEKVEMGGRGTRIHLVRGCEGEESPASEGDDDVIEELFGDKRLDEEENQMLLDMGVGAPVGEVFLVNASPIEVPDNFKRGSTQIPATQEEVVRGDFNIAMRNEWLRNIIGQGVLGREVNRDEVDAFMQMGWRLTWKEKTGPNKEEKKDTDREADETGKRKPKQADSKLNHSEGKKAERTPKARCFAKGFTDKQKVNTYVGTPSIWAILLCLVFALSFGFVWYGGDVKGAFLSAEDRNRQRAGVIIPTWIPKAPDLNPYHDISDADYEEIKAAAGAIRPGQIRMVEKGLYGMPCSGNLFDGKMQRVQKSRGFKRVESGVTVQRPNRVERIPPQPAKALQVMWVDNLLGAASRQTVSDEIRFLKGVLDWGHLKVYDERDRIKYAGLHISLATDQTEMLKENREPIIIIPLTKGKRVMPAVLTDCSYSRKTYDGRLGWVVFIVDEDWTPKKAILTGAP</sequence>
<reference evidence="3" key="1">
    <citation type="submission" date="2014-11" db="EMBL/GenBank/DDBJ databases">
        <title>Molecular phylogeny of cliff fern family Woodsiaceae with morphological implications.</title>
        <authorList>
            <person name="Shao Y.-Z."/>
            <person name="Wei R."/>
            <person name="Zhang X.-C."/>
        </authorList>
    </citation>
    <scope>NUCLEOTIDE SEQUENCE</scope>
</reference>
<dbReference type="PhylomeDB" id="A0A0K6S6N1"/>
<accession>A0A0K6S6N1</accession>
<keyword evidence="2" id="KW-1133">Transmembrane helix</keyword>
<dbReference type="EMBL" id="CDMZ01000500">
    <property type="protein sequence ID" value="CUC09279.1"/>
    <property type="molecule type" value="Genomic_DNA"/>
</dbReference>
<organism evidence="3">
    <name type="scientific">Chromera velia CCMP2878</name>
    <dbReference type="NCBI Taxonomy" id="1169474"/>
    <lineage>
        <taxon>Eukaryota</taxon>
        <taxon>Sar</taxon>
        <taxon>Alveolata</taxon>
        <taxon>Colpodellida</taxon>
        <taxon>Chromeraceae</taxon>
        <taxon>Chromera</taxon>
    </lineage>
</organism>
<feature type="region of interest" description="Disordered" evidence="1">
    <location>
        <begin position="390"/>
        <end position="432"/>
    </location>
</feature>
<keyword evidence="2" id="KW-0472">Membrane</keyword>
<evidence type="ECO:0000256" key="2">
    <source>
        <dbReference type="SAM" id="Phobius"/>
    </source>
</evidence>
<proteinExistence type="predicted"/>
<dbReference type="AlphaFoldDB" id="A0A0K6S6N1"/>
<keyword evidence="2" id="KW-0812">Transmembrane</keyword>
<name>A0A0K6S6N1_9ALVE</name>
<evidence type="ECO:0000256" key="1">
    <source>
        <dbReference type="SAM" id="MobiDB-lite"/>
    </source>
</evidence>
<dbReference type="VEuPathDB" id="CryptoDB:Cvel_17901"/>
<evidence type="ECO:0000313" key="3">
    <source>
        <dbReference type="EMBL" id="CUC09279.1"/>
    </source>
</evidence>
<protein>
    <submittedName>
        <fullName evidence="3">Uncharacterized protein</fullName>
    </submittedName>
</protein>